<sequence length="182" mass="20700">MASNNTINDDPVRNLIGDWYFNEFWHTTTRPNEAMHLEYTKALMNLAAADGVLAEEERQWILGNTAAKGATNKIIEYVKTYTPTKADLEALMKEKPTFSQFTARALIFEAFLAASADNELHQDERNAICQLGKVMGIDDAIMKQIEQAFVNEKKHRDQVVTLMFPQGLKKTIQIVEVDFKET</sequence>
<dbReference type="Gene3D" id="1.10.3680.10">
    <property type="entry name" value="TerB-like"/>
    <property type="match status" value="1"/>
</dbReference>
<evidence type="ECO:0000313" key="2">
    <source>
        <dbReference type="EMBL" id="CAF0833176.1"/>
    </source>
</evidence>
<comment type="caution">
    <text evidence="2">The sequence shown here is derived from an EMBL/GenBank/DDBJ whole genome shotgun (WGS) entry which is preliminary data.</text>
</comment>
<reference evidence="2" key="1">
    <citation type="submission" date="2021-02" db="EMBL/GenBank/DDBJ databases">
        <authorList>
            <person name="Nowell W R."/>
        </authorList>
    </citation>
    <scope>NUCLEOTIDE SEQUENCE</scope>
</reference>
<protein>
    <recommendedName>
        <fullName evidence="1">Co-chaperone DjlA N-terminal domain-containing protein</fullName>
    </recommendedName>
</protein>
<dbReference type="InterPro" id="IPR029024">
    <property type="entry name" value="TerB-like"/>
</dbReference>
<dbReference type="EMBL" id="CAJNOE010000059">
    <property type="protein sequence ID" value="CAF0833176.1"/>
    <property type="molecule type" value="Genomic_DNA"/>
</dbReference>
<feature type="domain" description="Co-chaperone DjlA N-terminal" evidence="1">
    <location>
        <begin position="41"/>
        <end position="145"/>
    </location>
</feature>
<dbReference type="AlphaFoldDB" id="A0A813UZY2"/>
<name>A0A813UZY2_9BILA</name>
<gene>
    <name evidence="2" type="ORF">IZO911_LOCUS8645</name>
</gene>
<organism evidence="2 3">
    <name type="scientific">Adineta steineri</name>
    <dbReference type="NCBI Taxonomy" id="433720"/>
    <lineage>
        <taxon>Eukaryota</taxon>
        <taxon>Metazoa</taxon>
        <taxon>Spiralia</taxon>
        <taxon>Gnathifera</taxon>
        <taxon>Rotifera</taxon>
        <taxon>Eurotatoria</taxon>
        <taxon>Bdelloidea</taxon>
        <taxon>Adinetida</taxon>
        <taxon>Adinetidae</taxon>
        <taxon>Adineta</taxon>
    </lineage>
</organism>
<evidence type="ECO:0000313" key="3">
    <source>
        <dbReference type="Proteomes" id="UP000663860"/>
    </source>
</evidence>
<dbReference type="Proteomes" id="UP000663860">
    <property type="component" value="Unassembled WGS sequence"/>
</dbReference>
<dbReference type="Pfam" id="PF05099">
    <property type="entry name" value="TerB"/>
    <property type="match status" value="1"/>
</dbReference>
<dbReference type="InterPro" id="IPR007791">
    <property type="entry name" value="DjlA_N"/>
</dbReference>
<evidence type="ECO:0000259" key="1">
    <source>
        <dbReference type="Pfam" id="PF05099"/>
    </source>
</evidence>
<dbReference type="SUPFAM" id="SSF158682">
    <property type="entry name" value="TerB-like"/>
    <property type="match status" value="1"/>
</dbReference>
<proteinExistence type="predicted"/>
<accession>A0A813UZY2</accession>